<dbReference type="OrthoDB" id="1495241at2"/>
<accession>A0A5C8JGA2</accession>
<evidence type="ECO:0000313" key="1">
    <source>
        <dbReference type="EMBL" id="TXK36422.1"/>
    </source>
</evidence>
<gene>
    <name evidence="1" type="ORF">FVR03_17875</name>
</gene>
<dbReference type="Gene3D" id="3.40.1440.10">
    <property type="entry name" value="GIY-YIG endonuclease"/>
    <property type="match status" value="1"/>
</dbReference>
<dbReference type="RefSeq" id="WP_147923136.1">
    <property type="nucleotide sequence ID" value="NZ_VRTY01000080.1"/>
</dbReference>
<protein>
    <submittedName>
        <fullName evidence="1">Excinuclease ABC subunit C</fullName>
    </submittedName>
</protein>
<dbReference type="AlphaFoldDB" id="A0A5C8JGA2"/>
<dbReference type="EMBL" id="VRTY01000080">
    <property type="protein sequence ID" value="TXK36422.1"/>
    <property type="molecule type" value="Genomic_DNA"/>
</dbReference>
<comment type="caution">
    <text evidence="1">The sequence shown here is derived from an EMBL/GenBank/DDBJ whole genome shotgun (WGS) entry which is preliminary data.</text>
</comment>
<organism evidence="1 2">
    <name type="scientific">Pontibacter qinzhouensis</name>
    <dbReference type="NCBI Taxonomy" id="2603253"/>
    <lineage>
        <taxon>Bacteria</taxon>
        <taxon>Pseudomonadati</taxon>
        <taxon>Bacteroidota</taxon>
        <taxon>Cytophagia</taxon>
        <taxon>Cytophagales</taxon>
        <taxon>Hymenobacteraceae</taxon>
        <taxon>Pontibacter</taxon>
    </lineage>
</organism>
<keyword evidence="2" id="KW-1185">Reference proteome</keyword>
<dbReference type="InterPro" id="IPR035901">
    <property type="entry name" value="GIY-YIG_endonuc_sf"/>
</dbReference>
<dbReference type="Proteomes" id="UP000321926">
    <property type="component" value="Unassembled WGS sequence"/>
</dbReference>
<name>A0A5C8JGA2_9BACT</name>
<evidence type="ECO:0000313" key="2">
    <source>
        <dbReference type="Proteomes" id="UP000321926"/>
    </source>
</evidence>
<reference evidence="1 2" key="1">
    <citation type="submission" date="2019-08" db="EMBL/GenBank/DDBJ databases">
        <authorList>
            <person name="Shi S."/>
        </authorList>
    </citation>
    <scope>NUCLEOTIDE SEQUENCE [LARGE SCALE GENOMIC DNA]</scope>
    <source>
        <strain evidence="1 2">GY10130</strain>
    </source>
</reference>
<sequence length="100" mass="11557">MNSKDSNFFVYIYGDQQRSQVQIGVADEILQKEQQPNAGASVPLQNHENGSLNLVYYEHYNLEAIAVERERQLKETPKDITYHLIDSMNPNWLDLSDTLD</sequence>
<proteinExistence type="predicted"/>